<dbReference type="GO" id="GO:0015095">
    <property type="term" value="F:magnesium ion transmembrane transporter activity"/>
    <property type="evidence" value="ECO:0007669"/>
    <property type="project" value="UniProtKB-UniRule"/>
</dbReference>
<dbReference type="PANTHER" id="PTHR43773">
    <property type="entry name" value="MAGNESIUM TRANSPORTER MGTE"/>
    <property type="match status" value="1"/>
</dbReference>
<dbReference type="NCBIfam" id="TIGR00400">
    <property type="entry name" value="mgtE"/>
    <property type="match status" value="1"/>
</dbReference>
<comment type="caution">
    <text evidence="11">The sequence shown here is derived from an EMBL/GenBank/DDBJ whole genome shotgun (WGS) entry which is preliminary data.</text>
</comment>
<evidence type="ECO:0000256" key="2">
    <source>
        <dbReference type="ARBA" id="ARBA00009749"/>
    </source>
</evidence>
<dbReference type="RefSeq" id="WP_268779740.1">
    <property type="nucleotide sequence ID" value="NZ_JAPRAT010000010.1"/>
</dbReference>
<name>A0A9J6RC91_9BACI</name>
<dbReference type="InterPro" id="IPR036739">
    <property type="entry name" value="SLC41_membr_dom_sf"/>
</dbReference>
<dbReference type="Gene3D" id="3.10.580.10">
    <property type="entry name" value="CBS-domain"/>
    <property type="match status" value="1"/>
</dbReference>
<comment type="function">
    <text evidence="9">Acts as a magnesium transporter.</text>
</comment>
<dbReference type="InterPro" id="IPR006669">
    <property type="entry name" value="MgtE_transporter"/>
</dbReference>
<feature type="transmembrane region" description="Helical" evidence="9">
    <location>
        <begin position="437"/>
        <end position="454"/>
    </location>
</feature>
<protein>
    <recommendedName>
        <fullName evidence="9">Magnesium transporter MgtE</fullName>
    </recommendedName>
</protein>
<reference evidence="11" key="1">
    <citation type="submission" date="2022-11" db="EMBL/GenBank/DDBJ databases">
        <title>WGS of Natronobacillus azotifigens 24KS-1, an anaerobic diazotrophic haloalkaliphile from soda-rich habitats.</title>
        <authorList>
            <person name="Sorokin D.Y."/>
            <person name="Merkel A.Y."/>
        </authorList>
    </citation>
    <scope>NUCLEOTIDE SEQUENCE</scope>
    <source>
        <strain evidence="11">24KS-1</strain>
    </source>
</reference>
<comment type="subcellular location">
    <subcellularLocation>
        <location evidence="9">Cell membrane</location>
        <topology evidence="9">Multi-pass membrane protein</topology>
    </subcellularLocation>
    <subcellularLocation>
        <location evidence="1">Membrane</location>
        <topology evidence="1">Multi-pass membrane protein</topology>
    </subcellularLocation>
</comment>
<dbReference type="GO" id="GO:0046872">
    <property type="term" value="F:metal ion binding"/>
    <property type="evidence" value="ECO:0007669"/>
    <property type="project" value="UniProtKB-KW"/>
</dbReference>
<evidence type="ECO:0000313" key="11">
    <source>
        <dbReference type="EMBL" id="MCZ0702974.1"/>
    </source>
</evidence>
<dbReference type="SMART" id="SM00116">
    <property type="entry name" value="CBS"/>
    <property type="match status" value="2"/>
</dbReference>
<comment type="similarity">
    <text evidence="2 9">Belongs to the SLC41A transporter family.</text>
</comment>
<evidence type="ECO:0000256" key="3">
    <source>
        <dbReference type="ARBA" id="ARBA00022448"/>
    </source>
</evidence>
<keyword evidence="7 9" id="KW-0472">Membrane</keyword>
<dbReference type="Pfam" id="PF00571">
    <property type="entry name" value="CBS"/>
    <property type="match status" value="2"/>
</dbReference>
<keyword evidence="12" id="KW-1185">Reference proteome</keyword>
<dbReference type="EMBL" id="JAPRAT010000010">
    <property type="protein sequence ID" value="MCZ0702974.1"/>
    <property type="molecule type" value="Genomic_DNA"/>
</dbReference>
<evidence type="ECO:0000256" key="4">
    <source>
        <dbReference type="ARBA" id="ARBA00022692"/>
    </source>
</evidence>
<dbReference type="SUPFAM" id="SSF158791">
    <property type="entry name" value="MgtE N-terminal domain-like"/>
    <property type="match status" value="1"/>
</dbReference>
<feature type="transmembrane region" description="Helical" evidence="9">
    <location>
        <begin position="363"/>
        <end position="384"/>
    </location>
</feature>
<keyword evidence="3 9" id="KW-0813">Transport</keyword>
<dbReference type="InterPro" id="IPR006667">
    <property type="entry name" value="SLC41_membr_dom"/>
</dbReference>
<keyword evidence="6 9" id="KW-1133">Transmembrane helix</keyword>
<accession>A0A9J6RC91</accession>
<dbReference type="PROSITE" id="PS51371">
    <property type="entry name" value="CBS"/>
    <property type="match status" value="2"/>
</dbReference>
<sequence length="455" mass="50579">MENFKRSIWTHLDNKDMDALKKLVSQAETIEILDVMRELSVEEQAIVYRLLSKDKALIVFEQLDLYLQQTLLASFTEEKVIEMISELAPDDRVRLLDELPAKVTKKLVASLSPEERKETALLMGYEDETAGRIMTTEYVRLKRDYTAAEAVEKLRTHAQDKETIYTIYITDDSRKLEGVLSLKELVMASPEQKLEEIMHKKIIKVSTGTDQEEVARTLQELDLLALPVVDKENRLVGIITFDDAMDILEEETTEDIFNKAGLADLNSRESDRSERLVNGSLFQIWKVRLPFLVITMIGGLMAGVVIEAFEEALEAIAAVAIFIPVIMDMGGNAGTQSSTIFARGLILGNINTKKFMRHLGKETIVGLSMGVLVGIATGVIASTWQGLPELGIAVGLALAITMTLATTLGFFIPFVLFKLGIDQAAGADPIITTIKDISGLLIYFILVTQFLGYLL</sequence>
<dbReference type="InterPro" id="IPR038076">
    <property type="entry name" value="MgtE_N_sf"/>
</dbReference>
<keyword evidence="9" id="KW-1003">Cell membrane</keyword>
<dbReference type="SUPFAM" id="SSF161093">
    <property type="entry name" value="MgtE membrane domain-like"/>
    <property type="match status" value="1"/>
</dbReference>
<feature type="transmembrane region" description="Helical" evidence="9">
    <location>
        <begin position="390"/>
        <end position="416"/>
    </location>
</feature>
<evidence type="ECO:0000313" key="12">
    <source>
        <dbReference type="Proteomes" id="UP001084197"/>
    </source>
</evidence>
<evidence type="ECO:0000256" key="6">
    <source>
        <dbReference type="ARBA" id="ARBA00022989"/>
    </source>
</evidence>
<dbReference type="CDD" id="cd04606">
    <property type="entry name" value="CBS_pair_Mg_transporter"/>
    <property type="match status" value="1"/>
</dbReference>
<feature type="transmembrane region" description="Helical" evidence="9">
    <location>
        <begin position="289"/>
        <end position="309"/>
    </location>
</feature>
<evidence type="ECO:0000259" key="10">
    <source>
        <dbReference type="PROSITE" id="PS51371"/>
    </source>
</evidence>
<organism evidence="11 12">
    <name type="scientific">Natronobacillus azotifigens</name>
    <dbReference type="NCBI Taxonomy" id="472978"/>
    <lineage>
        <taxon>Bacteria</taxon>
        <taxon>Bacillati</taxon>
        <taxon>Bacillota</taxon>
        <taxon>Bacilli</taxon>
        <taxon>Bacillales</taxon>
        <taxon>Bacillaceae</taxon>
        <taxon>Natronobacillus</taxon>
    </lineage>
</organism>
<evidence type="ECO:0000256" key="9">
    <source>
        <dbReference type="RuleBase" id="RU362011"/>
    </source>
</evidence>
<dbReference type="SMART" id="SM00924">
    <property type="entry name" value="MgtE_N"/>
    <property type="match status" value="1"/>
</dbReference>
<gene>
    <name evidence="11" type="primary">mgtE</name>
    <name evidence="11" type="ORF">OWO01_07090</name>
</gene>
<proteinExistence type="inferred from homology"/>
<dbReference type="InterPro" id="IPR046342">
    <property type="entry name" value="CBS_dom_sf"/>
</dbReference>
<dbReference type="Pfam" id="PF01769">
    <property type="entry name" value="MgtE"/>
    <property type="match status" value="1"/>
</dbReference>
<keyword evidence="9" id="KW-0479">Metal-binding</keyword>
<dbReference type="AlphaFoldDB" id="A0A9J6RC91"/>
<dbReference type="Gene3D" id="1.25.60.10">
    <property type="entry name" value="MgtE N-terminal domain-like"/>
    <property type="match status" value="1"/>
</dbReference>
<dbReference type="Pfam" id="PF03448">
    <property type="entry name" value="MgtE_N"/>
    <property type="match status" value="1"/>
</dbReference>
<feature type="domain" description="CBS" evidence="10">
    <location>
        <begin position="134"/>
        <end position="196"/>
    </location>
</feature>
<dbReference type="Gene3D" id="1.10.357.20">
    <property type="entry name" value="SLC41 divalent cation transporters, integral membrane domain"/>
    <property type="match status" value="1"/>
</dbReference>
<dbReference type="InterPro" id="IPR006668">
    <property type="entry name" value="Mg_transptr_MgtE_intracell_dom"/>
</dbReference>
<feature type="transmembrane region" description="Helical" evidence="9">
    <location>
        <begin position="315"/>
        <end position="333"/>
    </location>
</feature>
<evidence type="ECO:0000256" key="8">
    <source>
        <dbReference type="PROSITE-ProRule" id="PRU00703"/>
    </source>
</evidence>
<dbReference type="GO" id="GO:0005886">
    <property type="term" value="C:plasma membrane"/>
    <property type="evidence" value="ECO:0007669"/>
    <property type="project" value="UniProtKB-SubCell"/>
</dbReference>
<evidence type="ECO:0000256" key="7">
    <source>
        <dbReference type="ARBA" id="ARBA00023136"/>
    </source>
</evidence>
<dbReference type="PANTHER" id="PTHR43773:SF1">
    <property type="entry name" value="MAGNESIUM TRANSPORTER MGTE"/>
    <property type="match status" value="1"/>
</dbReference>
<keyword evidence="5 9" id="KW-0460">Magnesium</keyword>
<evidence type="ECO:0000256" key="5">
    <source>
        <dbReference type="ARBA" id="ARBA00022842"/>
    </source>
</evidence>
<dbReference type="InterPro" id="IPR000644">
    <property type="entry name" value="CBS_dom"/>
</dbReference>
<feature type="domain" description="CBS" evidence="10">
    <location>
        <begin position="198"/>
        <end position="254"/>
    </location>
</feature>
<dbReference type="SUPFAM" id="SSF54631">
    <property type="entry name" value="CBS-domain pair"/>
    <property type="match status" value="1"/>
</dbReference>
<dbReference type="Proteomes" id="UP001084197">
    <property type="component" value="Unassembled WGS sequence"/>
</dbReference>
<comment type="subunit">
    <text evidence="9">Homodimer.</text>
</comment>
<keyword evidence="4 9" id="KW-0812">Transmembrane</keyword>
<evidence type="ECO:0000256" key="1">
    <source>
        <dbReference type="ARBA" id="ARBA00004141"/>
    </source>
</evidence>
<keyword evidence="8" id="KW-0129">CBS domain</keyword>